<dbReference type="InterPro" id="IPR014162">
    <property type="entry name" value="CpoB_C"/>
</dbReference>
<accession>A0A4U8Z677</accession>
<dbReference type="GO" id="GO:0070206">
    <property type="term" value="P:protein trimerization"/>
    <property type="evidence" value="ECO:0007669"/>
    <property type="project" value="InterPro"/>
</dbReference>
<evidence type="ECO:0000256" key="2">
    <source>
        <dbReference type="SAM" id="MobiDB-lite"/>
    </source>
</evidence>
<gene>
    <name evidence="1 4" type="primary">cpoB</name>
    <name evidence="4" type="ORF">MTUNDRAET4_4181</name>
</gene>
<feature type="chain" id="PRO_5021049051" description="Cell division coordinator CpoB" evidence="1">
    <location>
        <begin position="26"/>
        <end position="375"/>
    </location>
</feature>
<sequence length="375" mass="39547" precursor="true">MRHFETLFRVLLGACAAGFLCGAVAGASPRAEAAGAPERLAQNFGAPPGDVGDGQPDDASTLLVRIDRLESQMRQMNGQIEQLQFQNHKLEDQLKKFQEDVDFRFQDSGRPGAAAPSAAKPQKRSDAIDNLIDAGDQPGEPPSSATPPSVTPGSARPSRRGDAFDPSNDPNAPGAPRTLGSAPPSPAARVRTTALPDAASPDAPLDLSGAKWRAAPADAPASGSPATATPPVAALTTPNSVAPGAAPINPVKEEFDVAYGYLRQKEYESAEKSFAAFIQKNPRSRMTADATYYLGESFFQRNRPREAAEQYLKMSTQYATSPRAPEAMLRLGQSLNALGAKEQACATFAEIGRKYPGASAAVKAGADREAKRAQC</sequence>
<dbReference type="HAMAP" id="MF_02066">
    <property type="entry name" value="CpoB"/>
    <property type="match status" value="1"/>
</dbReference>
<keyword evidence="1" id="KW-0175">Coiled coil</keyword>
<feature type="signal peptide" evidence="1">
    <location>
        <begin position="1"/>
        <end position="25"/>
    </location>
</feature>
<feature type="compositionally biased region" description="Low complexity" evidence="2">
    <location>
        <begin position="146"/>
        <end position="155"/>
    </location>
</feature>
<comment type="similarity">
    <text evidence="1">Belongs to the CpoB family.</text>
</comment>
<dbReference type="InterPro" id="IPR019734">
    <property type="entry name" value="TPR_rpt"/>
</dbReference>
<evidence type="ECO:0000313" key="5">
    <source>
        <dbReference type="Proteomes" id="UP000294360"/>
    </source>
</evidence>
<comment type="subcellular location">
    <subcellularLocation>
        <location evidence="1">Periplasm</location>
    </subcellularLocation>
</comment>
<evidence type="ECO:0000313" key="4">
    <source>
        <dbReference type="EMBL" id="VFU11062.1"/>
    </source>
</evidence>
<protein>
    <recommendedName>
        <fullName evidence="1">Cell division coordinator CpoB</fullName>
    </recommendedName>
</protein>
<dbReference type="Pfam" id="PF16331">
    <property type="entry name" value="TolA_bind_tri"/>
    <property type="match status" value="1"/>
</dbReference>
<name>A0A4U8Z677_METTU</name>
<dbReference type="SUPFAM" id="SSF48452">
    <property type="entry name" value="TPR-like"/>
    <property type="match status" value="1"/>
</dbReference>
<dbReference type="Pfam" id="PF13432">
    <property type="entry name" value="TPR_16"/>
    <property type="match status" value="1"/>
</dbReference>
<keyword evidence="1 4" id="KW-0132">Cell division</keyword>
<evidence type="ECO:0000259" key="3">
    <source>
        <dbReference type="Pfam" id="PF16331"/>
    </source>
</evidence>
<keyword evidence="1" id="KW-0732">Signal</keyword>
<dbReference type="InterPro" id="IPR034706">
    <property type="entry name" value="CpoB"/>
</dbReference>
<organism evidence="4 5">
    <name type="scientific">Methylocella tundrae</name>
    <dbReference type="NCBI Taxonomy" id="227605"/>
    <lineage>
        <taxon>Bacteria</taxon>
        <taxon>Pseudomonadati</taxon>
        <taxon>Pseudomonadota</taxon>
        <taxon>Alphaproteobacteria</taxon>
        <taxon>Hyphomicrobiales</taxon>
        <taxon>Beijerinckiaceae</taxon>
        <taxon>Methylocella</taxon>
    </lineage>
</organism>
<dbReference type="NCBIfam" id="TIGR02795">
    <property type="entry name" value="tol_pal_ybgF"/>
    <property type="match status" value="1"/>
</dbReference>
<dbReference type="GO" id="GO:0043093">
    <property type="term" value="P:FtsZ-dependent cytokinesis"/>
    <property type="evidence" value="ECO:0007669"/>
    <property type="project" value="UniProtKB-UniRule"/>
</dbReference>
<feature type="region of interest" description="Disordered" evidence="2">
    <location>
        <begin position="213"/>
        <end position="247"/>
    </location>
</feature>
<dbReference type="GO" id="GO:0030288">
    <property type="term" value="C:outer membrane-bounded periplasmic space"/>
    <property type="evidence" value="ECO:0007669"/>
    <property type="project" value="UniProtKB-UniRule"/>
</dbReference>
<dbReference type="InterPro" id="IPR011990">
    <property type="entry name" value="TPR-like_helical_dom_sf"/>
</dbReference>
<feature type="region of interest" description="Disordered" evidence="2">
    <location>
        <begin position="130"/>
        <end position="189"/>
    </location>
</feature>
<dbReference type="InterPro" id="IPR032519">
    <property type="entry name" value="YbgF_tri"/>
</dbReference>
<feature type="domain" description="YbgF trimerisation" evidence="3">
    <location>
        <begin position="62"/>
        <end position="113"/>
    </location>
</feature>
<dbReference type="OrthoDB" id="7185608at2"/>
<dbReference type="KEGG" id="mtun:MTUNDRAET4_4181"/>
<reference evidence="4 5" key="1">
    <citation type="submission" date="2019-03" db="EMBL/GenBank/DDBJ databases">
        <authorList>
            <person name="Kox A.R. M."/>
        </authorList>
    </citation>
    <scope>NUCLEOTIDE SEQUENCE [LARGE SCALE GENOMIC DNA]</scope>
    <source>
        <strain evidence="4">MTUNDRAET4 annotated genome</strain>
    </source>
</reference>
<feature type="coiled-coil region" evidence="1">
    <location>
        <begin position="59"/>
        <end position="100"/>
    </location>
</feature>
<keyword evidence="1" id="KW-0574">Periplasm</keyword>
<proteinExistence type="inferred from homology"/>
<feature type="compositionally biased region" description="Low complexity" evidence="2">
    <location>
        <begin position="213"/>
        <end position="238"/>
    </location>
</feature>
<dbReference type="AlphaFoldDB" id="A0A4U8Z677"/>
<keyword evidence="1" id="KW-0131">Cell cycle</keyword>
<comment type="function">
    <text evidence="1">Mediates coordination of peptidoglycan synthesis and outer membrane constriction during cell division.</text>
</comment>
<dbReference type="RefSeq" id="WP_134492045.1">
    <property type="nucleotide sequence ID" value="NZ_CP139089.1"/>
</dbReference>
<dbReference type="EMBL" id="LR536450">
    <property type="protein sequence ID" value="VFU11062.1"/>
    <property type="molecule type" value="Genomic_DNA"/>
</dbReference>
<dbReference type="Proteomes" id="UP000294360">
    <property type="component" value="Chromosome"/>
</dbReference>
<evidence type="ECO:0000256" key="1">
    <source>
        <dbReference type="HAMAP-Rule" id="MF_02066"/>
    </source>
</evidence>
<dbReference type="Pfam" id="PF13174">
    <property type="entry name" value="TPR_6"/>
    <property type="match status" value="1"/>
</dbReference>
<dbReference type="Gene3D" id="1.25.40.10">
    <property type="entry name" value="Tetratricopeptide repeat domain"/>
    <property type="match status" value="1"/>
</dbReference>